<dbReference type="InterPro" id="IPR006598">
    <property type="entry name" value="CAP10"/>
</dbReference>
<dbReference type="Pfam" id="PF05686">
    <property type="entry name" value="Glyco_transf_90"/>
    <property type="match status" value="1"/>
</dbReference>
<comment type="similarity">
    <text evidence="1">Belongs to the glycosyltransferase 90 family.</text>
</comment>
<feature type="signal peptide" evidence="3">
    <location>
        <begin position="1"/>
        <end position="19"/>
    </location>
</feature>
<dbReference type="EMBL" id="MU069745">
    <property type="protein sequence ID" value="KAF5834631.1"/>
    <property type="molecule type" value="Genomic_DNA"/>
</dbReference>
<evidence type="ECO:0000256" key="2">
    <source>
        <dbReference type="ARBA" id="ARBA00022679"/>
    </source>
</evidence>
<dbReference type="PANTHER" id="PTHR12203">
    <property type="entry name" value="KDEL LYS-ASP-GLU-LEU CONTAINING - RELATED"/>
    <property type="match status" value="1"/>
</dbReference>
<keyword evidence="2" id="KW-0808">Transferase</keyword>
<evidence type="ECO:0000256" key="1">
    <source>
        <dbReference type="ARBA" id="ARBA00010118"/>
    </source>
</evidence>
<evidence type="ECO:0000259" key="4">
    <source>
        <dbReference type="SMART" id="SM00672"/>
    </source>
</evidence>
<dbReference type="Proteomes" id="UP000815325">
    <property type="component" value="Unassembled WGS sequence"/>
</dbReference>
<dbReference type="InterPro" id="IPR051091">
    <property type="entry name" value="O-Glucosyltr/Glycosyltrsf_90"/>
</dbReference>
<evidence type="ECO:0000256" key="3">
    <source>
        <dbReference type="SAM" id="SignalP"/>
    </source>
</evidence>
<proteinExistence type="inferred from homology"/>
<accession>A0ABQ7GJ41</accession>
<comment type="caution">
    <text evidence="5">The sequence shown here is derived from an EMBL/GenBank/DDBJ whole genome shotgun (WGS) entry which is preliminary data.</text>
</comment>
<evidence type="ECO:0000313" key="6">
    <source>
        <dbReference type="Proteomes" id="UP000815325"/>
    </source>
</evidence>
<reference evidence="5" key="1">
    <citation type="submission" date="2017-08" db="EMBL/GenBank/DDBJ databases">
        <authorList>
            <person name="Polle J.E."/>
            <person name="Barry K."/>
            <person name="Cushman J."/>
            <person name="Schmutz J."/>
            <person name="Tran D."/>
            <person name="Hathwaick L.T."/>
            <person name="Yim W.C."/>
            <person name="Jenkins J."/>
            <person name="Mckie-Krisberg Z.M."/>
            <person name="Prochnik S."/>
            <person name="Lindquist E."/>
            <person name="Dockter R.B."/>
            <person name="Adam C."/>
            <person name="Molina H."/>
            <person name="Bunkerborg J."/>
            <person name="Jin E."/>
            <person name="Buchheim M."/>
            <person name="Magnuson J."/>
        </authorList>
    </citation>
    <scope>NUCLEOTIDE SEQUENCE</scope>
    <source>
        <strain evidence="5">CCAP 19/18</strain>
    </source>
</reference>
<evidence type="ECO:0000313" key="5">
    <source>
        <dbReference type="EMBL" id="KAF5834631.1"/>
    </source>
</evidence>
<sequence>MNMLPNRVILLTSIILVLGERGSFSDKEDPLAVQLHEHWMARVSSHLLYLSQHRGLNNSLNTSDVLSAHGVHSESSFCYLRFRFDGERVKVAEQPFQHHCRLPNLRSSTTLRALVYCNIFTYLVGLKAEETASWRPFDFMMDLTSGSKNYPKLRQAFQVPTLAVASNPLDDTVILVPDFYMCLSLLLGSRLQHLIPRPLIHLARGLAPRYRIDPPPWSQKVPKAVFAGHCYPTIDSSRLCVCVCVMRSMLCARYGAQTSLFIIKTFFKNEGGCITETGLLNAKYCQQCRNCSTGQRVTTAFNYKYQLLVDGHGPAYDASIWKLLSRGVSFQIAPDAEPPSQPVPLYHMFYSPVLRVWEDYIPTTMSELGEAVQWCLNNDEKCSNIAANARNTVIRVLDLKVVLDYMMRILTSLHNWHHT</sequence>
<name>A0ABQ7GJ41_DUNSA</name>
<keyword evidence="3" id="KW-0732">Signal</keyword>
<protein>
    <recommendedName>
        <fullName evidence="4">Glycosyl transferase CAP10 domain-containing protein</fullName>
    </recommendedName>
</protein>
<gene>
    <name evidence="5" type="ORF">DUNSADRAFT_8639</name>
</gene>
<dbReference type="PANTHER" id="PTHR12203:SF35">
    <property type="entry name" value="PROTEIN O-GLUCOSYLTRANSFERASE 1"/>
    <property type="match status" value="1"/>
</dbReference>
<dbReference type="SMART" id="SM00672">
    <property type="entry name" value="CAP10"/>
    <property type="match status" value="1"/>
</dbReference>
<feature type="chain" id="PRO_5047481132" description="Glycosyl transferase CAP10 domain-containing protein" evidence="3">
    <location>
        <begin position="20"/>
        <end position="419"/>
    </location>
</feature>
<feature type="domain" description="Glycosyl transferase CAP10" evidence="4">
    <location>
        <begin position="137"/>
        <end position="416"/>
    </location>
</feature>
<organism evidence="5 6">
    <name type="scientific">Dunaliella salina</name>
    <name type="common">Green alga</name>
    <name type="synonym">Protococcus salinus</name>
    <dbReference type="NCBI Taxonomy" id="3046"/>
    <lineage>
        <taxon>Eukaryota</taxon>
        <taxon>Viridiplantae</taxon>
        <taxon>Chlorophyta</taxon>
        <taxon>core chlorophytes</taxon>
        <taxon>Chlorophyceae</taxon>
        <taxon>CS clade</taxon>
        <taxon>Chlamydomonadales</taxon>
        <taxon>Dunaliellaceae</taxon>
        <taxon>Dunaliella</taxon>
    </lineage>
</organism>
<keyword evidence="6" id="KW-1185">Reference proteome</keyword>